<dbReference type="EMBL" id="VCAZ01000191">
    <property type="protein sequence ID" value="TTE81780.1"/>
    <property type="molecule type" value="Genomic_DNA"/>
</dbReference>
<name>A0A556VAU3_BAGYA</name>
<dbReference type="Gene3D" id="1.25.40.20">
    <property type="entry name" value="Ankyrin repeat-containing domain"/>
    <property type="match status" value="1"/>
</dbReference>
<organism evidence="3 4">
    <name type="scientific">Bagarius yarrelli</name>
    <name type="common">Goonch</name>
    <name type="synonym">Bagrus yarrelli</name>
    <dbReference type="NCBI Taxonomy" id="175774"/>
    <lineage>
        <taxon>Eukaryota</taxon>
        <taxon>Metazoa</taxon>
        <taxon>Chordata</taxon>
        <taxon>Craniata</taxon>
        <taxon>Vertebrata</taxon>
        <taxon>Euteleostomi</taxon>
        <taxon>Actinopterygii</taxon>
        <taxon>Neopterygii</taxon>
        <taxon>Teleostei</taxon>
        <taxon>Ostariophysi</taxon>
        <taxon>Siluriformes</taxon>
        <taxon>Sisoridae</taxon>
        <taxon>Sisorinae</taxon>
        <taxon>Bagarius</taxon>
    </lineage>
</organism>
<accession>A0A556VAU3</accession>
<gene>
    <name evidence="3" type="ORF">Baya_14990</name>
</gene>
<dbReference type="InterPro" id="IPR000467">
    <property type="entry name" value="G_patch_dom"/>
</dbReference>
<keyword evidence="4" id="KW-1185">Reference proteome</keyword>
<proteinExistence type="predicted"/>
<evidence type="ECO:0000259" key="2">
    <source>
        <dbReference type="PROSITE" id="PS50174"/>
    </source>
</evidence>
<dbReference type="Proteomes" id="UP000319801">
    <property type="component" value="Unassembled WGS sequence"/>
</dbReference>
<dbReference type="Pfam" id="PF01585">
    <property type="entry name" value="G-patch"/>
    <property type="match status" value="1"/>
</dbReference>
<dbReference type="InterPro" id="IPR039146">
    <property type="entry name" value="GPANK1"/>
</dbReference>
<dbReference type="SMART" id="SM00443">
    <property type="entry name" value="G_patch"/>
    <property type="match status" value="1"/>
</dbReference>
<dbReference type="PANTHER" id="PTHR20923">
    <property type="entry name" value="BAT4 PROTEIN-RELATED"/>
    <property type="match status" value="1"/>
</dbReference>
<feature type="domain" description="G-patch" evidence="2">
    <location>
        <begin position="245"/>
        <end position="292"/>
    </location>
</feature>
<evidence type="ECO:0000256" key="1">
    <source>
        <dbReference type="SAM" id="MobiDB-lite"/>
    </source>
</evidence>
<feature type="compositionally biased region" description="Basic and acidic residues" evidence="1">
    <location>
        <begin position="49"/>
        <end position="62"/>
    </location>
</feature>
<sequence length="312" mass="35269">MRQSEFFIRAKEEEKRWTSETKSERGRERAAELSGEEVKDFYQSLFKKEDGVRHEEKKEERKRERRRGRARQRHGKGGEVCEVVKSMPPAGSAEGYRLLRCAEQGDVRGMEELLRRGCDLNFRDQFNWSALMSAAFSGRREAVQVLLQKGALWTRITDTQGRDARDLASVAGHHDVVRLLEQFNITHNSHTSHTPAEQKHSTPPSQWCKVCEVYFTDSAHTHTSSTLHQFSLKRPPSLPHYCLTPSSTGYKLMLRLGWDPRSGLGPEHSGRRDPIGTVLKSDTAAGLGFGPHTQVEGHALQGQRPASSVQGI</sequence>
<dbReference type="AlphaFoldDB" id="A0A556VAU3"/>
<dbReference type="GO" id="GO:0003676">
    <property type="term" value="F:nucleic acid binding"/>
    <property type="evidence" value="ECO:0007669"/>
    <property type="project" value="InterPro"/>
</dbReference>
<dbReference type="OrthoDB" id="4735278at2759"/>
<dbReference type="PANTHER" id="PTHR20923:SF1">
    <property type="entry name" value="G PATCH DOMAIN AND ANKYRIN REPEAT-CONTAINING PROTEIN 1"/>
    <property type="match status" value="1"/>
</dbReference>
<dbReference type="Pfam" id="PF12796">
    <property type="entry name" value="Ank_2"/>
    <property type="match status" value="1"/>
</dbReference>
<dbReference type="InterPro" id="IPR002110">
    <property type="entry name" value="Ankyrin_rpt"/>
</dbReference>
<dbReference type="SUPFAM" id="SSF48403">
    <property type="entry name" value="Ankyrin repeat"/>
    <property type="match status" value="1"/>
</dbReference>
<evidence type="ECO:0000313" key="4">
    <source>
        <dbReference type="Proteomes" id="UP000319801"/>
    </source>
</evidence>
<feature type="compositionally biased region" description="Basic residues" evidence="1">
    <location>
        <begin position="63"/>
        <end position="75"/>
    </location>
</feature>
<feature type="region of interest" description="Disordered" evidence="1">
    <location>
        <begin position="290"/>
        <end position="312"/>
    </location>
</feature>
<comment type="caution">
    <text evidence="3">The sequence shown here is derived from an EMBL/GenBank/DDBJ whole genome shotgun (WGS) entry which is preliminary data.</text>
</comment>
<dbReference type="SMART" id="SM00248">
    <property type="entry name" value="ANK"/>
    <property type="match status" value="3"/>
</dbReference>
<dbReference type="PROSITE" id="PS50174">
    <property type="entry name" value="G_PATCH"/>
    <property type="match status" value="1"/>
</dbReference>
<dbReference type="InterPro" id="IPR036770">
    <property type="entry name" value="Ankyrin_rpt-contain_sf"/>
</dbReference>
<reference evidence="3 4" key="1">
    <citation type="journal article" date="2019" name="Genome Biol. Evol.">
        <title>Whole-Genome Sequencing of the Giant Devil Catfish, Bagarius yarrelli.</title>
        <authorList>
            <person name="Jiang W."/>
            <person name="Lv Y."/>
            <person name="Cheng L."/>
            <person name="Yang K."/>
            <person name="Chao B."/>
            <person name="Wang X."/>
            <person name="Li Y."/>
            <person name="Pan X."/>
            <person name="You X."/>
            <person name="Zhang Y."/>
            <person name="Yang J."/>
            <person name="Li J."/>
            <person name="Zhang X."/>
            <person name="Liu S."/>
            <person name="Sun C."/>
            <person name="Yang J."/>
            <person name="Shi Q."/>
        </authorList>
    </citation>
    <scope>NUCLEOTIDE SEQUENCE [LARGE SCALE GENOMIC DNA]</scope>
    <source>
        <strain evidence="3">JWS20170419001</strain>
        <tissue evidence="3">Muscle</tissue>
    </source>
</reference>
<evidence type="ECO:0000313" key="3">
    <source>
        <dbReference type="EMBL" id="TTE81780.1"/>
    </source>
</evidence>
<feature type="region of interest" description="Disordered" evidence="1">
    <location>
        <begin position="49"/>
        <end position="77"/>
    </location>
</feature>
<protein>
    <submittedName>
        <fullName evidence="3">G patch domain and ankyrin repeat-containing protein 1</fullName>
    </submittedName>
</protein>